<dbReference type="InterPro" id="IPR005184">
    <property type="entry name" value="DUF306_Meta_HslJ"/>
</dbReference>
<evidence type="ECO:0000313" key="4">
    <source>
        <dbReference type="Proteomes" id="UP000198757"/>
    </source>
</evidence>
<name>A0A1G6V6S3_NIADE</name>
<keyword evidence="3" id="KW-0346">Stress response</keyword>
<feature type="signal peptide" evidence="1">
    <location>
        <begin position="1"/>
        <end position="17"/>
    </location>
</feature>
<proteinExistence type="predicted"/>
<dbReference type="PANTHER" id="PTHR35535:SF1">
    <property type="entry name" value="HEAT SHOCK PROTEIN HSLJ"/>
    <property type="match status" value="1"/>
</dbReference>
<dbReference type="Pfam" id="PF03724">
    <property type="entry name" value="META"/>
    <property type="match status" value="2"/>
</dbReference>
<dbReference type="PROSITE" id="PS51257">
    <property type="entry name" value="PROKAR_LIPOPROTEIN"/>
    <property type="match status" value="1"/>
</dbReference>
<dbReference type="InterPro" id="IPR038670">
    <property type="entry name" value="HslJ-like_sf"/>
</dbReference>
<feature type="domain" description="DUF306" evidence="2">
    <location>
        <begin position="152"/>
        <end position="250"/>
    </location>
</feature>
<keyword evidence="4" id="KW-1185">Reference proteome</keyword>
<dbReference type="RefSeq" id="WP_090391328.1">
    <property type="nucleotide sequence ID" value="NZ_FMZO01000009.1"/>
</dbReference>
<organism evidence="3 4">
    <name type="scientific">Niabella drilacis (strain DSM 25811 / CCM 8410 / CCUG 62505 / LMG 26954 / E90)</name>
    <dbReference type="NCBI Taxonomy" id="1285928"/>
    <lineage>
        <taxon>Bacteria</taxon>
        <taxon>Pseudomonadati</taxon>
        <taxon>Bacteroidota</taxon>
        <taxon>Chitinophagia</taxon>
        <taxon>Chitinophagales</taxon>
        <taxon>Chitinophagaceae</taxon>
        <taxon>Niabella</taxon>
    </lineage>
</organism>
<feature type="domain" description="DUF306" evidence="2">
    <location>
        <begin position="276"/>
        <end position="376"/>
    </location>
</feature>
<dbReference type="OrthoDB" id="655531at2"/>
<evidence type="ECO:0000313" key="3">
    <source>
        <dbReference type="EMBL" id="SDD48697.1"/>
    </source>
</evidence>
<dbReference type="InterPro" id="IPR053147">
    <property type="entry name" value="Hsp_HslJ-like"/>
</dbReference>
<dbReference type="STRING" id="1285928.SAMN04487894_109196"/>
<feature type="chain" id="PRO_5011517494" evidence="1">
    <location>
        <begin position="18"/>
        <end position="385"/>
    </location>
</feature>
<dbReference type="Proteomes" id="UP000198757">
    <property type="component" value="Unassembled WGS sequence"/>
</dbReference>
<evidence type="ECO:0000256" key="1">
    <source>
        <dbReference type="SAM" id="SignalP"/>
    </source>
</evidence>
<dbReference type="PANTHER" id="PTHR35535">
    <property type="entry name" value="HEAT SHOCK PROTEIN HSLJ"/>
    <property type="match status" value="1"/>
</dbReference>
<dbReference type="EMBL" id="FMZO01000009">
    <property type="protein sequence ID" value="SDD48697.1"/>
    <property type="molecule type" value="Genomic_DNA"/>
</dbReference>
<evidence type="ECO:0000259" key="2">
    <source>
        <dbReference type="Pfam" id="PF03724"/>
    </source>
</evidence>
<protein>
    <submittedName>
        <fullName evidence="3">Heat shock protein HslJ</fullName>
    </submittedName>
</protein>
<keyword evidence="1" id="KW-0732">Signal</keyword>
<dbReference type="AlphaFoldDB" id="A0A1G6V6S3"/>
<accession>A0A1G6V6S3</accession>
<dbReference type="Gene3D" id="2.40.128.270">
    <property type="match status" value="2"/>
</dbReference>
<gene>
    <name evidence="3" type="ORF">SAMN04487894_109196</name>
</gene>
<sequence>MKNIFKVYGLLFLGTVAACSRNMAPLVSSMHTEGLHHKWKITALKGYDQPLSQAGLDLRNVSHSFAIAGCDTLNFTPRFGDDNRIALDDLVSYPVAAGSPCPNDALNAVLKDNLAAASHFELDGEQLELRSREGDRLLKAVIDPGDEKGSIRRRWRITKMINVASDSFAMQHPFIDFTNLSASGAFVGCNRLGFATKVVPPFSISISHISGTYKYCRDAAGFESILTKALPLAAKYQVIGNRLKLLDKENLLLLEAVADTSPATDLQGSGWNPLRREWMLKKLDGIDGELVIQSRASINLADHKQTGGMAGCNRIMFTAQTGEGSSIRFSAIAATKKFCAEFMKVEARYLTLLPQIRSYELSGHFIKFKDAAGKVLAEGVASDWD</sequence>
<reference evidence="4" key="1">
    <citation type="submission" date="2016-10" db="EMBL/GenBank/DDBJ databases">
        <authorList>
            <person name="Varghese N."/>
            <person name="Submissions S."/>
        </authorList>
    </citation>
    <scope>NUCLEOTIDE SEQUENCE [LARGE SCALE GENOMIC DNA]</scope>
    <source>
        <strain evidence="4">DSM 25811 / CCM 8410 / LMG 26954 / E90</strain>
    </source>
</reference>